<evidence type="ECO:0000313" key="3">
    <source>
        <dbReference type="Proteomes" id="UP001261871"/>
    </source>
</evidence>
<proteinExistence type="predicted"/>
<evidence type="ECO:0000256" key="1">
    <source>
        <dbReference type="SAM" id="Phobius"/>
    </source>
</evidence>
<dbReference type="RefSeq" id="WP_310006586.1">
    <property type="nucleotide sequence ID" value="NZ_JAVDTX010000004.1"/>
</dbReference>
<gene>
    <name evidence="2" type="ORF">J2W95_002068</name>
</gene>
<sequence>MEKLKPYSALILALGGFILIVMGLYFVFIRPPLLPEDLRYMQTTSMVINNSATGLAVWLQKVFWVMGSYILTTGLLTIFIALTSFRKRTPGAFPIVAIAGMSSIGFMTIVNFIINSDFKWILLVFTLPWLIALMLYRFHK</sequence>
<keyword evidence="1" id="KW-1133">Transmembrane helix</keyword>
<feature type="transmembrane region" description="Helical" evidence="1">
    <location>
        <begin position="92"/>
        <end position="114"/>
    </location>
</feature>
<name>A0ABU1S2W4_9FLAO</name>
<reference evidence="2 3" key="1">
    <citation type="submission" date="2023-07" db="EMBL/GenBank/DDBJ databases">
        <title>Sorghum-associated microbial communities from plants grown in Nebraska, USA.</title>
        <authorList>
            <person name="Schachtman D."/>
        </authorList>
    </citation>
    <scope>NUCLEOTIDE SEQUENCE [LARGE SCALE GENOMIC DNA]</scope>
    <source>
        <strain evidence="2 3">BE124</strain>
    </source>
</reference>
<accession>A0ABU1S2W4</accession>
<organism evidence="2 3">
    <name type="scientific">Flavobacterium granuli</name>
    <dbReference type="NCBI Taxonomy" id="280093"/>
    <lineage>
        <taxon>Bacteria</taxon>
        <taxon>Pseudomonadati</taxon>
        <taxon>Bacteroidota</taxon>
        <taxon>Flavobacteriia</taxon>
        <taxon>Flavobacteriales</taxon>
        <taxon>Flavobacteriaceae</taxon>
        <taxon>Flavobacterium</taxon>
    </lineage>
</organism>
<keyword evidence="1" id="KW-0472">Membrane</keyword>
<protein>
    <submittedName>
        <fullName evidence="2">Uncharacterized protein</fullName>
    </submittedName>
</protein>
<comment type="caution">
    <text evidence="2">The sequence shown here is derived from an EMBL/GenBank/DDBJ whole genome shotgun (WGS) entry which is preliminary data.</text>
</comment>
<evidence type="ECO:0000313" key="2">
    <source>
        <dbReference type="EMBL" id="MDR6845361.1"/>
    </source>
</evidence>
<feature type="transmembrane region" description="Helical" evidence="1">
    <location>
        <begin position="62"/>
        <end position="85"/>
    </location>
</feature>
<feature type="transmembrane region" description="Helical" evidence="1">
    <location>
        <begin position="7"/>
        <end position="28"/>
    </location>
</feature>
<dbReference type="Proteomes" id="UP001261871">
    <property type="component" value="Unassembled WGS sequence"/>
</dbReference>
<feature type="transmembrane region" description="Helical" evidence="1">
    <location>
        <begin position="120"/>
        <end position="138"/>
    </location>
</feature>
<keyword evidence="3" id="KW-1185">Reference proteome</keyword>
<keyword evidence="1" id="KW-0812">Transmembrane</keyword>
<dbReference type="EMBL" id="JAVDTX010000004">
    <property type="protein sequence ID" value="MDR6845361.1"/>
    <property type="molecule type" value="Genomic_DNA"/>
</dbReference>